<evidence type="ECO:0000256" key="5">
    <source>
        <dbReference type="ARBA" id="ARBA00022840"/>
    </source>
</evidence>
<dbReference type="EC" id="2.7.11.1" evidence="1"/>
<dbReference type="PROSITE" id="PS00108">
    <property type="entry name" value="PROTEIN_KINASE_ST"/>
    <property type="match status" value="1"/>
</dbReference>
<dbReference type="InterPro" id="IPR000719">
    <property type="entry name" value="Prot_kinase_dom"/>
</dbReference>
<dbReference type="GO" id="GO:0004674">
    <property type="term" value="F:protein serine/threonine kinase activity"/>
    <property type="evidence" value="ECO:0007669"/>
    <property type="project" value="UniProtKB-EC"/>
</dbReference>
<keyword evidence="4" id="KW-0418">Kinase</keyword>
<dbReference type="SUPFAM" id="SSF56112">
    <property type="entry name" value="Protein kinase-like (PK-like)"/>
    <property type="match status" value="1"/>
</dbReference>
<dbReference type="InterPro" id="IPR050660">
    <property type="entry name" value="NEK_Ser/Thr_kinase"/>
</dbReference>
<dbReference type="InterPro" id="IPR008271">
    <property type="entry name" value="Ser/Thr_kinase_AS"/>
</dbReference>
<comment type="caution">
    <text evidence="8">The sequence shown here is derived from an EMBL/GenBank/DDBJ whole genome shotgun (WGS) entry which is preliminary data.</text>
</comment>
<evidence type="ECO:0000256" key="3">
    <source>
        <dbReference type="ARBA" id="ARBA00022741"/>
    </source>
</evidence>
<organism evidence="8 9">
    <name type="scientific">Candidatus Magasanikbacteria bacterium CG10_big_fil_rev_8_21_14_0_10_38_6</name>
    <dbReference type="NCBI Taxonomy" id="1974647"/>
    <lineage>
        <taxon>Bacteria</taxon>
        <taxon>Candidatus Magasanikiibacteriota</taxon>
    </lineage>
</organism>
<feature type="domain" description="Protein kinase" evidence="7">
    <location>
        <begin position="1"/>
        <end position="303"/>
    </location>
</feature>
<evidence type="ECO:0000256" key="1">
    <source>
        <dbReference type="ARBA" id="ARBA00012513"/>
    </source>
</evidence>
<dbReference type="EMBL" id="PFBW01000178">
    <property type="protein sequence ID" value="PIR77149.1"/>
    <property type="molecule type" value="Genomic_DNA"/>
</dbReference>
<dbReference type="Proteomes" id="UP000228528">
    <property type="component" value="Unassembled WGS sequence"/>
</dbReference>
<dbReference type="PANTHER" id="PTHR43671">
    <property type="entry name" value="SERINE/THREONINE-PROTEIN KINASE NEK"/>
    <property type="match status" value="1"/>
</dbReference>
<reference evidence="9" key="1">
    <citation type="submission" date="2017-09" db="EMBL/GenBank/DDBJ databases">
        <title>Depth-based differentiation of microbial function through sediment-hosted aquifers and enrichment of novel symbionts in the deep terrestrial subsurface.</title>
        <authorList>
            <person name="Probst A.J."/>
            <person name="Ladd B."/>
            <person name="Jarett J.K."/>
            <person name="Geller-Mcgrath D.E."/>
            <person name="Sieber C.M.K."/>
            <person name="Emerson J.B."/>
            <person name="Anantharaman K."/>
            <person name="Thomas B.C."/>
            <person name="Malmstrom R."/>
            <person name="Stieglmeier M."/>
            <person name="Klingl A."/>
            <person name="Woyke T."/>
            <person name="Ryan C.M."/>
            <person name="Banfield J.F."/>
        </authorList>
    </citation>
    <scope>NUCLEOTIDE SEQUENCE [LARGE SCALE GENOMIC DNA]</scope>
</reference>
<evidence type="ECO:0000256" key="6">
    <source>
        <dbReference type="SAM" id="MobiDB-lite"/>
    </source>
</evidence>
<sequence>MKANQLKWMSEAAQEDAKARFKREMHAQVEASQRSPFIVEILDAPEIEGEKDSMALVLEYFKEGDIESFMEKGKGLPEETVCSIAVQTALGLAEMHKKGILHRDLKPANMFVDTLSTVVNEDGKESIDPALRKEHIATGNIHIKIGDFGISTLTGDKKQQIEAAKDTQDAKNTLTQSDQVLSSKITQEGSIVGTVAYLSPEGALGESQGTDEDLYQLGTVLYELLSGKLPYEEGSIMKMVSQKMSKEKHVNDAMGRKEENMLHRIVNTLINPDPEKRKKMEWNGASFDLSSASAVARTITEYITNKQTPMVSSIESSAPTEESPVSPRQFPYLYVGGVRDFSAQ</sequence>
<evidence type="ECO:0000256" key="2">
    <source>
        <dbReference type="ARBA" id="ARBA00022679"/>
    </source>
</evidence>
<accession>A0A2M6P0R1</accession>
<dbReference type="GO" id="GO:0005524">
    <property type="term" value="F:ATP binding"/>
    <property type="evidence" value="ECO:0007669"/>
    <property type="project" value="UniProtKB-KW"/>
</dbReference>
<keyword evidence="3" id="KW-0547">Nucleotide-binding</keyword>
<proteinExistence type="predicted"/>
<protein>
    <recommendedName>
        <fullName evidence="1">non-specific serine/threonine protein kinase</fullName>
        <ecNumber evidence="1">2.7.11.1</ecNumber>
    </recommendedName>
</protein>
<dbReference type="PROSITE" id="PS50011">
    <property type="entry name" value="PROTEIN_KINASE_DOM"/>
    <property type="match status" value="1"/>
</dbReference>
<dbReference type="Gene3D" id="1.10.510.10">
    <property type="entry name" value="Transferase(Phosphotransferase) domain 1"/>
    <property type="match status" value="1"/>
</dbReference>
<evidence type="ECO:0000313" key="8">
    <source>
        <dbReference type="EMBL" id="PIR77149.1"/>
    </source>
</evidence>
<dbReference type="PANTHER" id="PTHR43671:SF13">
    <property type="entry name" value="SERINE_THREONINE-PROTEIN KINASE NEK2"/>
    <property type="match status" value="1"/>
</dbReference>
<evidence type="ECO:0000256" key="4">
    <source>
        <dbReference type="ARBA" id="ARBA00022777"/>
    </source>
</evidence>
<feature type="region of interest" description="Disordered" evidence="6">
    <location>
        <begin position="308"/>
        <end position="329"/>
    </location>
</feature>
<name>A0A2M6P0R1_9BACT</name>
<dbReference type="CDD" id="cd14014">
    <property type="entry name" value="STKc_PknB_like"/>
    <property type="match status" value="1"/>
</dbReference>
<evidence type="ECO:0000313" key="9">
    <source>
        <dbReference type="Proteomes" id="UP000228528"/>
    </source>
</evidence>
<evidence type="ECO:0000259" key="7">
    <source>
        <dbReference type="PROSITE" id="PS50011"/>
    </source>
</evidence>
<feature type="compositionally biased region" description="Polar residues" evidence="6">
    <location>
        <begin position="308"/>
        <end position="320"/>
    </location>
</feature>
<dbReference type="Pfam" id="PF00069">
    <property type="entry name" value="Pkinase"/>
    <property type="match status" value="1"/>
</dbReference>
<dbReference type="SMART" id="SM00220">
    <property type="entry name" value="S_TKc"/>
    <property type="match status" value="1"/>
</dbReference>
<keyword evidence="5" id="KW-0067">ATP-binding</keyword>
<dbReference type="InterPro" id="IPR011009">
    <property type="entry name" value="Kinase-like_dom_sf"/>
</dbReference>
<keyword evidence="2" id="KW-0808">Transferase</keyword>
<gene>
    <name evidence="8" type="ORF">COU30_04035</name>
</gene>
<dbReference type="AlphaFoldDB" id="A0A2M6P0R1"/>